<gene>
    <name evidence="2" type="ORF">C5612_01795</name>
</gene>
<dbReference type="AlphaFoldDB" id="A0A2S8HVE5"/>
<evidence type="ECO:0000313" key="2">
    <source>
        <dbReference type="EMBL" id="PQP06513.1"/>
    </source>
</evidence>
<dbReference type="Proteomes" id="UP000239687">
    <property type="component" value="Unassembled WGS sequence"/>
</dbReference>
<reference evidence="2 3" key="1">
    <citation type="submission" date="2018-02" db="EMBL/GenBank/DDBJ databases">
        <title>Draft genome sequencing of Pseudomonas frederiksbergensis 11-D3.</title>
        <authorList>
            <person name="Zheng B.-X."/>
        </authorList>
    </citation>
    <scope>NUCLEOTIDE SEQUENCE [LARGE SCALE GENOMIC DNA]</scope>
    <source>
        <strain evidence="2 3">11-D3</strain>
    </source>
</reference>
<proteinExistence type="predicted"/>
<protein>
    <submittedName>
        <fullName evidence="2">Uncharacterized protein</fullName>
    </submittedName>
</protein>
<dbReference type="EMBL" id="PUIN01000001">
    <property type="protein sequence ID" value="PQP06513.1"/>
    <property type="molecule type" value="Genomic_DNA"/>
</dbReference>
<name>A0A2S8HVE5_9PSED</name>
<organism evidence="2 3">
    <name type="scientific">Pseudomonas frederiksbergensis</name>
    <dbReference type="NCBI Taxonomy" id="104087"/>
    <lineage>
        <taxon>Bacteria</taxon>
        <taxon>Pseudomonadati</taxon>
        <taxon>Pseudomonadota</taxon>
        <taxon>Gammaproteobacteria</taxon>
        <taxon>Pseudomonadales</taxon>
        <taxon>Pseudomonadaceae</taxon>
        <taxon>Pseudomonas</taxon>
    </lineage>
</organism>
<feature type="region of interest" description="Disordered" evidence="1">
    <location>
        <begin position="32"/>
        <end position="61"/>
    </location>
</feature>
<accession>A0A2S8HVE5</accession>
<evidence type="ECO:0000313" key="3">
    <source>
        <dbReference type="Proteomes" id="UP000239687"/>
    </source>
</evidence>
<sequence>MCLRDRVASFASKPAPTLVLCRPQIKCGSGLAREEAGTGAKSTSRCATSWSTPAARTAPPP</sequence>
<evidence type="ECO:0000256" key="1">
    <source>
        <dbReference type="SAM" id="MobiDB-lite"/>
    </source>
</evidence>
<feature type="compositionally biased region" description="Polar residues" evidence="1">
    <location>
        <begin position="40"/>
        <end position="54"/>
    </location>
</feature>
<comment type="caution">
    <text evidence="2">The sequence shown here is derived from an EMBL/GenBank/DDBJ whole genome shotgun (WGS) entry which is preliminary data.</text>
</comment>